<keyword evidence="3" id="KW-1185">Reference proteome</keyword>
<feature type="transmembrane region" description="Helical" evidence="1">
    <location>
        <begin position="169"/>
        <end position="187"/>
    </location>
</feature>
<organism evidence="2 3">
    <name type="scientific">Salibacter halophilus</name>
    <dbReference type="NCBI Taxonomy" id="1803916"/>
    <lineage>
        <taxon>Bacteria</taxon>
        <taxon>Pseudomonadati</taxon>
        <taxon>Bacteroidota</taxon>
        <taxon>Flavobacteriia</taxon>
        <taxon>Flavobacteriales</taxon>
        <taxon>Salibacteraceae</taxon>
        <taxon>Salibacter</taxon>
    </lineage>
</organism>
<dbReference type="OrthoDB" id="1492738at2"/>
<feature type="transmembrane region" description="Helical" evidence="1">
    <location>
        <begin position="7"/>
        <end position="27"/>
    </location>
</feature>
<dbReference type="Proteomes" id="UP000435357">
    <property type="component" value="Unassembled WGS sequence"/>
</dbReference>
<feature type="transmembrane region" description="Helical" evidence="1">
    <location>
        <begin position="78"/>
        <end position="98"/>
    </location>
</feature>
<keyword evidence="1" id="KW-1133">Transmembrane helix</keyword>
<feature type="transmembrane region" description="Helical" evidence="1">
    <location>
        <begin position="47"/>
        <end position="71"/>
    </location>
</feature>
<proteinExistence type="predicted"/>
<dbReference type="RefSeq" id="WP_151166718.1">
    <property type="nucleotide sequence ID" value="NZ_WACR01000003.1"/>
</dbReference>
<feature type="transmembrane region" description="Helical" evidence="1">
    <location>
        <begin position="199"/>
        <end position="217"/>
    </location>
</feature>
<name>A0A6N6M8M9_9FLAO</name>
<sequence length="254" mass="28554">MTYSNKNIISLFFRLVLGFVYLTAGFSKLAPDYIGNVIGPSRVPDELFSACVLYLFYAIAFLQVVAGILVLSLRYAGAGLLLLLPLTLVIFIFTLLAGFGATPLINVVLLGITTFEIYREYYAFSNQERVNPFLYYLSGKIKNQYSKKLTQIIIGLSVLSLFTVLFPSIHLNILLSLALGLLTFMLLRLSHLATIDKVLVVLFTLFGLSVLNGIWLKEIDPRFFYKALVLIPIGTIIGLLRMVWYRYKLKKQAG</sequence>
<reference evidence="2 3" key="1">
    <citation type="submission" date="2019-09" db="EMBL/GenBank/DDBJ databases">
        <title>Genomes of Cryomorphaceae.</title>
        <authorList>
            <person name="Bowman J.P."/>
        </authorList>
    </citation>
    <scope>NUCLEOTIDE SEQUENCE [LARGE SCALE GENOMIC DNA]</scope>
    <source>
        <strain evidence="2 3">KCTC 52047</strain>
    </source>
</reference>
<evidence type="ECO:0008006" key="4">
    <source>
        <dbReference type="Google" id="ProtNLM"/>
    </source>
</evidence>
<keyword evidence="1" id="KW-0472">Membrane</keyword>
<accession>A0A6N6M8M9</accession>
<evidence type="ECO:0000313" key="2">
    <source>
        <dbReference type="EMBL" id="KAB1065114.1"/>
    </source>
</evidence>
<feature type="transmembrane region" description="Helical" evidence="1">
    <location>
        <begin position="223"/>
        <end position="244"/>
    </location>
</feature>
<feature type="transmembrane region" description="Helical" evidence="1">
    <location>
        <begin position="145"/>
        <end position="163"/>
    </location>
</feature>
<keyword evidence="1" id="KW-0812">Transmembrane</keyword>
<comment type="caution">
    <text evidence="2">The sequence shown here is derived from an EMBL/GenBank/DDBJ whole genome shotgun (WGS) entry which is preliminary data.</text>
</comment>
<dbReference type="AlphaFoldDB" id="A0A6N6M8M9"/>
<evidence type="ECO:0000256" key="1">
    <source>
        <dbReference type="SAM" id="Phobius"/>
    </source>
</evidence>
<evidence type="ECO:0000313" key="3">
    <source>
        <dbReference type="Proteomes" id="UP000435357"/>
    </source>
</evidence>
<gene>
    <name evidence="2" type="ORF">F3059_03955</name>
</gene>
<protein>
    <recommendedName>
        <fullName evidence="4">DoxX family membrane protein</fullName>
    </recommendedName>
</protein>
<dbReference type="EMBL" id="WACR01000003">
    <property type="protein sequence ID" value="KAB1065114.1"/>
    <property type="molecule type" value="Genomic_DNA"/>
</dbReference>